<keyword evidence="7" id="KW-0342">GTP-binding</keyword>
<keyword evidence="12" id="KW-1185">Reference proteome</keyword>
<dbReference type="SUPFAM" id="SSF52540">
    <property type="entry name" value="P-loop containing nucleoside triphosphate hydrolases"/>
    <property type="match status" value="1"/>
</dbReference>
<reference evidence="11" key="1">
    <citation type="thesis" date="2020" institute="ProQuest LLC" country="789 East Eisenhower Parkway, Ann Arbor, MI, USA">
        <title>Comparative Genomics and Chromosome Evolution.</title>
        <authorList>
            <person name="Mudd A.B."/>
        </authorList>
    </citation>
    <scope>NUCLEOTIDE SEQUENCE</scope>
    <source>
        <strain evidence="11">HN-11 Male</strain>
        <tissue evidence="11">Kidney and liver</tissue>
    </source>
</reference>
<dbReference type="SMART" id="SM00054">
    <property type="entry name" value="EFh"/>
    <property type="match status" value="2"/>
</dbReference>
<dbReference type="Gene3D" id="1.10.238.10">
    <property type="entry name" value="EF-hand"/>
    <property type="match status" value="1"/>
</dbReference>
<dbReference type="NCBIfam" id="TIGR00231">
    <property type="entry name" value="small_GTP"/>
    <property type="match status" value="1"/>
</dbReference>
<dbReference type="PRINTS" id="PR00449">
    <property type="entry name" value="RASTRNSFRMNG"/>
</dbReference>
<feature type="compositionally biased region" description="Polar residues" evidence="9">
    <location>
        <begin position="432"/>
        <end position="446"/>
    </location>
</feature>
<dbReference type="Proteomes" id="UP000770717">
    <property type="component" value="Unassembled WGS sequence"/>
</dbReference>
<dbReference type="GO" id="GO:0005737">
    <property type="term" value="C:cytoplasm"/>
    <property type="evidence" value="ECO:0007669"/>
    <property type="project" value="UniProtKB-SubCell"/>
</dbReference>
<dbReference type="OrthoDB" id="9989112at2759"/>
<sequence length="665" mass="74899">MGSARDLSQLRSLFAACDVNGSGLVELEDFTALCTELRLQPQLVRPLFRRLDVDGDGLIDFQDFCAGFEEVSEALNLSAYQPGQPPPAWEELERRLGGETRHLTSETRERLWSLHQEIQGVPVPGLLGQYEKLVENMSYDFRALRLNMEKLESILKRTEETTASQMVELEEDLQRHFVKLESQIHEKEQQRLQATVQEMQRRHETELSELQTKVTRLAKHNDEQRTQETREESAKLKKQIFDLSQENVDLKRTLLETQTSISLLQTDLDRLKNDFTDQQAHHAREKLLMKTMIEETTGYSNQIQLLNEANRSLYDSNDSMRFALTNIENEKKRHSSPNPPKDAPVITYSRFSAEDDPYSKYSDVASWANRCKDSGVSLPRSLGYSDIECSASDFGSDQSHSSDEPWEGSVSYVNSEAETMEARSEVDGRTKGNPSQPLSRCGSTASSKRRLTVFTPKKEGLTLGGSQSASPIYRLVLAGDAGSGKSSFLLRLCLNEFRGNIPTTLGVDFQMKKLLVDGDYTTLQIWDTAGQERFRSIAKSYFRKAHGVLLMYDVSSEASFLNVRQWIDEVKNSCDQPIPLMLIGNKTDLRTEGNESGIQTAMGEKLAMAYSSLFCETSAKDGTNVVEAVLHLARQVKKSVDVAEENAESVTKLSIAEKSSKCCEI</sequence>
<evidence type="ECO:0000256" key="2">
    <source>
        <dbReference type="ARBA" id="ARBA00022490"/>
    </source>
</evidence>
<proteinExistence type="predicted"/>
<evidence type="ECO:0000313" key="12">
    <source>
        <dbReference type="Proteomes" id="UP000770717"/>
    </source>
</evidence>
<feature type="region of interest" description="Disordered" evidence="9">
    <location>
        <begin position="417"/>
        <end position="447"/>
    </location>
</feature>
<dbReference type="SMART" id="SM00177">
    <property type="entry name" value="ARF"/>
    <property type="match status" value="1"/>
</dbReference>
<comment type="caution">
    <text evidence="11">The sequence shown here is derived from an EMBL/GenBank/DDBJ whole genome shotgun (WGS) entry which is preliminary data.</text>
</comment>
<dbReference type="AlphaFoldDB" id="A0A8J6FJU5"/>
<dbReference type="Gene3D" id="3.40.50.300">
    <property type="entry name" value="P-loop containing nucleotide triphosphate hydrolases"/>
    <property type="match status" value="1"/>
</dbReference>
<feature type="domain" description="EF-hand" evidence="10">
    <location>
        <begin position="5"/>
        <end position="40"/>
    </location>
</feature>
<evidence type="ECO:0000256" key="5">
    <source>
        <dbReference type="ARBA" id="ARBA00022837"/>
    </source>
</evidence>
<dbReference type="InterPro" id="IPR011992">
    <property type="entry name" value="EF-hand-dom_pair"/>
</dbReference>
<protein>
    <recommendedName>
        <fullName evidence="10">EF-hand domain-containing protein</fullName>
    </recommendedName>
</protein>
<dbReference type="FunFam" id="3.40.50.300:FF:001348">
    <property type="entry name" value="Ras and EF-hand domain-containing protein"/>
    <property type="match status" value="1"/>
</dbReference>
<dbReference type="SMART" id="SM00175">
    <property type="entry name" value="RAB"/>
    <property type="match status" value="1"/>
</dbReference>
<dbReference type="GO" id="GO:0003924">
    <property type="term" value="F:GTPase activity"/>
    <property type="evidence" value="ECO:0007669"/>
    <property type="project" value="InterPro"/>
</dbReference>
<evidence type="ECO:0000256" key="9">
    <source>
        <dbReference type="SAM" id="MobiDB-lite"/>
    </source>
</evidence>
<dbReference type="PANTHER" id="PTHR47977">
    <property type="entry name" value="RAS-RELATED PROTEIN RAB"/>
    <property type="match status" value="1"/>
</dbReference>
<keyword evidence="2" id="KW-0963">Cytoplasm</keyword>
<dbReference type="SMART" id="SM00174">
    <property type="entry name" value="RHO"/>
    <property type="match status" value="1"/>
</dbReference>
<dbReference type="SMART" id="SM00176">
    <property type="entry name" value="RAN"/>
    <property type="match status" value="1"/>
</dbReference>
<dbReference type="InterPro" id="IPR001806">
    <property type="entry name" value="Small_GTPase"/>
</dbReference>
<dbReference type="InterPro" id="IPR050227">
    <property type="entry name" value="Rab"/>
</dbReference>
<dbReference type="Pfam" id="PF13499">
    <property type="entry name" value="EF-hand_7"/>
    <property type="match status" value="1"/>
</dbReference>
<dbReference type="EMBL" id="WNTK01000002">
    <property type="protein sequence ID" value="KAG9489212.1"/>
    <property type="molecule type" value="Genomic_DNA"/>
</dbReference>
<feature type="coiled-coil region" evidence="8">
    <location>
        <begin position="141"/>
        <end position="246"/>
    </location>
</feature>
<dbReference type="InterPro" id="IPR005225">
    <property type="entry name" value="Small_GTP-bd"/>
</dbReference>
<evidence type="ECO:0000256" key="4">
    <source>
        <dbReference type="ARBA" id="ARBA00022741"/>
    </source>
</evidence>
<evidence type="ECO:0000313" key="11">
    <source>
        <dbReference type="EMBL" id="KAG9489212.1"/>
    </source>
</evidence>
<evidence type="ECO:0000256" key="8">
    <source>
        <dbReference type="SAM" id="Coils"/>
    </source>
</evidence>
<dbReference type="CDD" id="cd00154">
    <property type="entry name" value="Rab"/>
    <property type="match status" value="1"/>
</dbReference>
<organism evidence="11 12">
    <name type="scientific">Eleutherodactylus coqui</name>
    <name type="common">Puerto Rican coqui</name>
    <dbReference type="NCBI Taxonomy" id="57060"/>
    <lineage>
        <taxon>Eukaryota</taxon>
        <taxon>Metazoa</taxon>
        <taxon>Chordata</taxon>
        <taxon>Craniata</taxon>
        <taxon>Vertebrata</taxon>
        <taxon>Euteleostomi</taxon>
        <taxon>Amphibia</taxon>
        <taxon>Batrachia</taxon>
        <taxon>Anura</taxon>
        <taxon>Neobatrachia</taxon>
        <taxon>Hyloidea</taxon>
        <taxon>Eleutherodactylidae</taxon>
        <taxon>Eleutherodactylinae</taxon>
        <taxon>Eleutherodactylus</taxon>
        <taxon>Eleutherodactylus</taxon>
    </lineage>
</organism>
<dbReference type="PROSITE" id="PS51421">
    <property type="entry name" value="RAS"/>
    <property type="match status" value="1"/>
</dbReference>
<dbReference type="PROSITE" id="PS51419">
    <property type="entry name" value="RAB"/>
    <property type="match status" value="1"/>
</dbReference>
<dbReference type="PROSITE" id="PS00018">
    <property type="entry name" value="EF_HAND_1"/>
    <property type="match status" value="2"/>
</dbReference>
<dbReference type="SUPFAM" id="SSF47473">
    <property type="entry name" value="EF-hand"/>
    <property type="match status" value="1"/>
</dbReference>
<keyword evidence="4" id="KW-0547">Nucleotide-binding</keyword>
<keyword evidence="6 8" id="KW-0175">Coiled coil</keyword>
<accession>A0A8J6FJU5</accession>
<dbReference type="InterPro" id="IPR002048">
    <property type="entry name" value="EF_hand_dom"/>
</dbReference>
<dbReference type="PROSITE" id="PS51420">
    <property type="entry name" value="RHO"/>
    <property type="match status" value="1"/>
</dbReference>
<evidence type="ECO:0000256" key="1">
    <source>
        <dbReference type="ARBA" id="ARBA00004496"/>
    </source>
</evidence>
<comment type="subcellular location">
    <subcellularLocation>
        <location evidence="1">Cytoplasm</location>
    </subcellularLocation>
</comment>
<feature type="compositionally biased region" description="Basic and acidic residues" evidence="9">
    <location>
        <begin position="420"/>
        <end position="430"/>
    </location>
</feature>
<dbReference type="InterPro" id="IPR018247">
    <property type="entry name" value="EF_Hand_1_Ca_BS"/>
</dbReference>
<dbReference type="PROSITE" id="PS51417">
    <property type="entry name" value="ARF"/>
    <property type="match status" value="1"/>
</dbReference>
<dbReference type="Pfam" id="PF00071">
    <property type="entry name" value="Ras"/>
    <property type="match status" value="1"/>
</dbReference>
<feature type="domain" description="EF-hand" evidence="10">
    <location>
        <begin position="47"/>
        <end position="74"/>
    </location>
</feature>
<dbReference type="GO" id="GO:0005509">
    <property type="term" value="F:calcium ion binding"/>
    <property type="evidence" value="ECO:0007669"/>
    <property type="project" value="InterPro"/>
</dbReference>
<dbReference type="GO" id="GO:0005525">
    <property type="term" value="F:GTP binding"/>
    <property type="evidence" value="ECO:0007669"/>
    <property type="project" value="UniProtKB-KW"/>
</dbReference>
<dbReference type="InterPro" id="IPR027417">
    <property type="entry name" value="P-loop_NTPase"/>
</dbReference>
<dbReference type="SMART" id="SM00173">
    <property type="entry name" value="RAS"/>
    <property type="match status" value="1"/>
</dbReference>
<evidence type="ECO:0000256" key="3">
    <source>
        <dbReference type="ARBA" id="ARBA00022723"/>
    </source>
</evidence>
<evidence type="ECO:0000256" key="6">
    <source>
        <dbReference type="ARBA" id="ARBA00023054"/>
    </source>
</evidence>
<gene>
    <name evidence="11" type="ORF">GDO78_005290</name>
</gene>
<name>A0A8J6FJU5_ELECQ</name>
<keyword evidence="5" id="KW-0106">Calcium</keyword>
<evidence type="ECO:0000256" key="7">
    <source>
        <dbReference type="ARBA" id="ARBA00023134"/>
    </source>
</evidence>
<keyword evidence="3" id="KW-0479">Metal-binding</keyword>
<dbReference type="CDD" id="cd00051">
    <property type="entry name" value="EFh"/>
    <property type="match status" value="1"/>
</dbReference>
<evidence type="ECO:0000259" key="10">
    <source>
        <dbReference type="PROSITE" id="PS50222"/>
    </source>
</evidence>
<dbReference type="PROSITE" id="PS50222">
    <property type="entry name" value="EF_HAND_2"/>
    <property type="match status" value="2"/>
</dbReference>